<dbReference type="CDD" id="cd06702">
    <property type="entry name" value="PDZ3_Scribble-like"/>
    <property type="match status" value="1"/>
</dbReference>
<dbReference type="GO" id="GO:0098793">
    <property type="term" value="C:presynapse"/>
    <property type="evidence" value="ECO:0007669"/>
    <property type="project" value="UniProtKB-SubCell"/>
</dbReference>
<evidence type="ECO:0000256" key="20">
    <source>
        <dbReference type="ARBA" id="ARBA00034110"/>
    </source>
</evidence>
<evidence type="ECO:0000256" key="19">
    <source>
        <dbReference type="ARBA" id="ARBA00034106"/>
    </source>
</evidence>
<evidence type="ECO:0000256" key="8">
    <source>
        <dbReference type="ARBA" id="ARBA00022553"/>
    </source>
</evidence>
<keyword evidence="9" id="KW-0433">Leucine-rich repeat</keyword>
<dbReference type="InterPro" id="IPR001478">
    <property type="entry name" value="PDZ"/>
</dbReference>
<organism evidence="24 25">
    <name type="scientific">Cyprinus carpio</name>
    <name type="common">Common carp</name>
    <dbReference type="NCBI Taxonomy" id="7962"/>
    <lineage>
        <taxon>Eukaryota</taxon>
        <taxon>Metazoa</taxon>
        <taxon>Chordata</taxon>
        <taxon>Craniata</taxon>
        <taxon>Vertebrata</taxon>
        <taxon>Euteleostomi</taxon>
        <taxon>Actinopterygii</taxon>
        <taxon>Neopterygii</taxon>
        <taxon>Teleostei</taxon>
        <taxon>Ostariophysi</taxon>
        <taxon>Cypriniformes</taxon>
        <taxon>Cyprinidae</taxon>
        <taxon>Cyprininae</taxon>
        <taxon>Cyprinus</taxon>
    </lineage>
</organism>
<dbReference type="GO" id="GO:0098887">
    <property type="term" value="P:neurotransmitter receptor transport, endosome to postsynaptic membrane"/>
    <property type="evidence" value="ECO:0007669"/>
    <property type="project" value="TreeGrafter"/>
</dbReference>
<keyword evidence="18" id="KW-0449">Lipoprotein</keyword>
<evidence type="ECO:0000256" key="14">
    <source>
        <dbReference type="ARBA" id="ARBA00023054"/>
    </source>
</evidence>
<keyword evidence="17" id="KW-0966">Cell projection</keyword>
<dbReference type="InterPro" id="IPR001611">
    <property type="entry name" value="Leu-rich_rpt"/>
</dbReference>
<dbReference type="SUPFAM" id="SSF50156">
    <property type="entry name" value="PDZ domain-like"/>
    <property type="match status" value="4"/>
</dbReference>
<keyword evidence="11" id="KW-0221">Differentiation</keyword>
<evidence type="ECO:0000256" key="13">
    <source>
        <dbReference type="ARBA" id="ARBA00023018"/>
    </source>
</evidence>
<evidence type="ECO:0000256" key="2">
    <source>
        <dbReference type="ARBA" id="ARBA00004496"/>
    </source>
</evidence>
<evidence type="ECO:0000256" key="16">
    <source>
        <dbReference type="ARBA" id="ARBA00023139"/>
    </source>
</evidence>
<dbReference type="SMART" id="SM00369">
    <property type="entry name" value="LRR_TYP"/>
    <property type="match status" value="9"/>
</dbReference>
<dbReference type="CDD" id="cd06701">
    <property type="entry name" value="PDZ4_Scribble-like"/>
    <property type="match status" value="1"/>
</dbReference>
<evidence type="ECO:0000313" key="24">
    <source>
        <dbReference type="Ensembl" id="ENSCCRP00010015931.1"/>
    </source>
</evidence>
<dbReference type="GO" id="GO:0043113">
    <property type="term" value="P:receptor clustering"/>
    <property type="evidence" value="ECO:0007669"/>
    <property type="project" value="TreeGrafter"/>
</dbReference>
<evidence type="ECO:0000256" key="10">
    <source>
        <dbReference type="ARBA" id="ARBA00022737"/>
    </source>
</evidence>
<feature type="region of interest" description="Disordered" evidence="22">
    <location>
        <begin position="612"/>
        <end position="652"/>
    </location>
</feature>
<feature type="compositionally biased region" description="Acidic residues" evidence="22">
    <location>
        <begin position="626"/>
        <end position="642"/>
    </location>
</feature>
<keyword evidence="13" id="KW-0770">Synapse</keyword>
<dbReference type="GO" id="GO:0045211">
    <property type="term" value="C:postsynaptic membrane"/>
    <property type="evidence" value="ECO:0007669"/>
    <property type="project" value="TreeGrafter"/>
</dbReference>
<dbReference type="InterPro" id="IPR032675">
    <property type="entry name" value="LRR_dom_sf"/>
</dbReference>
<proteinExistence type="predicted"/>
<dbReference type="InterPro" id="IPR036034">
    <property type="entry name" value="PDZ_sf"/>
</dbReference>
<dbReference type="CDD" id="cd06704">
    <property type="entry name" value="PDZ1_Scribble-like"/>
    <property type="match status" value="1"/>
</dbReference>
<dbReference type="PROSITE" id="PS50106">
    <property type="entry name" value="PDZ"/>
    <property type="match status" value="4"/>
</dbReference>
<dbReference type="Ensembl" id="ENSCCRT00010017340.1">
    <property type="protein sequence ID" value="ENSCCRP00010015931.1"/>
    <property type="gene ID" value="ENSCCRG00010006339.1"/>
</dbReference>
<feature type="region of interest" description="Disordered" evidence="22">
    <location>
        <begin position="1187"/>
        <end position="1208"/>
    </location>
</feature>
<reference evidence="24" key="1">
    <citation type="submission" date="2025-08" db="UniProtKB">
        <authorList>
            <consortium name="Ensembl"/>
        </authorList>
    </citation>
    <scope>IDENTIFICATION</scope>
</reference>
<keyword evidence="15" id="KW-0472">Membrane</keyword>
<dbReference type="PANTHER" id="PTHR23119:SF57">
    <property type="entry name" value="PROTEIN SCRIBBLE HOMOLOG"/>
    <property type="match status" value="1"/>
</dbReference>
<feature type="region of interest" description="Disordered" evidence="22">
    <location>
        <begin position="903"/>
        <end position="942"/>
    </location>
</feature>
<feature type="region of interest" description="Disordered" evidence="22">
    <location>
        <begin position="471"/>
        <end position="539"/>
    </location>
</feature>
<name>A0A8C1Q1E4_CYPCA</name>
<sequence>MLKCIPLWRCNRHVESVDKRHCSLTAVPDEIYRYSRSLEELLLDANQLRELPKPFFRLHNLRKLGLSDNEIQKLPPDVANFTQLVELDISRNEIFTHTSCVPLESFFTQCSGMLSLSHVYLRSVHQFQRPIVFSCAEGHLLLVSGLIVGMLNMLVCILDYAVLYSPDTLGALPNLRELWLDRNQLSSLPPELGNLRQLVCLDVSENRLSQLPTEISGLIALTDLLLSENLLEVLPDSIGSLKKLSILKVNQNRLVHLTDSIGECENLTELMLTENLLQSLPRSLGKLKKLTNLNVDRNRVSSVPAELGGCVSLNVLSLRDNRLGKLPAELANATELHVLDVAGNRLQNLPFALANLNLKAMWLAENQSQPMLKFQTEDDERTGEKVLTCYLLPQQPSSSLENLLDRSADETWPTDTNLNRVSVIHFQDDSKREEEDEETAAEKRGLQRRATPHPSELKVMKNVIEARRNEAYTAKPDEELESPDSEEKRLSGLSNQSHDSQASSSTASATSQNEKRGVNSTGLEITDGQGQEEEELDEMEVEYTEVCMKYVQHILNVTDDEDAERSDEDPRTPTFPAEKQRLIRKDTPHYKKHFKITKLPKPETVAALLQGFSHEGLSPTAHTPEDERDGEEEEEEDEEDEGGVTVNSPFQQRLEGVSFDQVNNLLIEPARIEEEELTLTILRQTGGLGISIAGGKGSTPYKGDDEGIFISRVSEEGPAARAGVKVGDKLLEVNGVDLHGAEHHTAVEALRNSGAAVVMTVLRERMVEPENAITTTPLRPEDDYFPRERRSSGLPFLLDPASPAVSAGPTLQLATCLIRNDKGLGFSIAGGKGSTPYRVGDTGIFISRIAEGGAAHRDNILHVGDRVISINGVDMTEARHDQAVALLTGTSPTITLLVERDQASAGGASPRTRPHSPPPPEPSDSPEQEEGDEHLGNHLNCPMEDEYPIEEVTLIKAGGPLGLSIVGGSDHASHPFGINEPGVFISKVIPNGLASQSGLRVGDRILEVNTIDLRHATHQEAVRALLSNKQEIRMLVRRDPSPPGMQEIIIHKQPGEKLGISIRGGAKGHAGNPFDPTDEGIFISKVSSSGAAARDDRLRVGMRILEVGNNSLLGMTHTEAVRVLRAAGDSLVMLVCDGFDPRNTASPGVIANPFAAGIVRKNSMESISSVDRDLSPEEIDIMQKVSSMHHTKQEQQRSPSAPSPDTHEEYPINIKQVYKAFAAVPHSLAVLEPPQVGQIDSPEQRSFRDRQKYFEIDVKQQTPDKPKPRISLVGEDDLKKMKEEEGLCLFSCQTLILSYSKLDLIPVYPGESVAPIRTAKAERRHQDRLRMQSPELTVAMDKELSPAEKRALEAEKRAMWRAARMKSLEQDALKAQMVIAKSKEGKKRGTLDQLSESPSPAPTPSPTPMEGDDLIYLCQ</sequence>
<keyword evidence="10" id="KW-0677">Repeat</keyword>
<dbReference type="Pfam" id="PF13855">
    <property type="entry name" value="LRR_8"/>
    <property type="match status" value="1"/>
</dbReference>
<protein>
    <recommendedName>
        <fullName evidence="21">Protein scribble homolog</fullName>
    </recommendedName>
</protein>
<keyword evidence="25" id="KW-1185">Reference proteome</keyword>
<dbReference type="SMART" id="SM00228">
    <property type="entry name" value="PDZ"/>
    <property type="match status" value="4"/>
</dbReference>
<feature type="region of interest" description="Disordered" evidence="22">
    <location>
        <begin position="425"/>
        <end position="459"/>
    </location>
</feature>
<keyword evidence="8" id="KW-0597">Phosphoprotein</keyword>
<keyword evidence="14" id="KW-0175">Coiled coil</keyword>
<feature type="domain" description="PDZ" evidence="23">
    <location>
        <begin position="678"/>
        <end position="765"/>
    </location>
</feature>
<dbReference type="InterPro" id="IPR050614">
    <property type="entry name" value="Synaptic_Scaffolding_LAP-MAGUK"/>
</dbReference>
<evidence type="ECO:0000256" key="21">
    <source>
        <dbReference type="ARBA" id="ARBA00072775"/>
    </source>
</evidence>
<dbReference type="Pfam" id="PF23598">
    <property type="entry name" value="LRR_14"/>
    <property type="match status" value="1"/>
</dbReference>
<dbReference type="GO" id="GO:0098968">
    <property type="term" value="P:neurotransmitter receptor transport postsynaptic membrane to endosome"/>
    <property type="evidence" value="ECO:0007669"/>
    <property type="project" value="TreeGrafter"/>
</dbReference>
<dbReference type="GO" id="GO:0005737">
    <property type="term" value="C:cytoplasm"/>
    <property type="evidence" value="ECO:0007669"/>
    <property type="project" value="UniProtKB-SubCell"/>
</dbReference>
<evidence type="ECO:0000256" key="11">
    <source>
        <dbReference type="ARBA" id="ARBA00022782"/>
    </source>
</evidence>
<feature type="domain" description="PDZ" evidence="23">
    <location>
        <begin position="814"/>
        <end position="902"/>
    </location>
</feature>
<feature type="domain" description="PDZ" evidence="23">
    <location>
        <begin position="1047"/>
        <end position="1135"/>
    </location>
</feature>
<dbReference type="SMART" id="SM00364">
    <property type="entry name" value="LRR_BAC"/>
    <property type="match status" value="10"/>
</dbReference>
<feature type="compositionally biased region" description="Basic and acidic residues" evidence="22">
    <location>
        <begin position="1381"/>
        <end position="1390"/>
    </location>
</feature>
<feature type="compositionally biased region" description="Low complexity" evidence="22">
    <location>
        <begin position="494"/>
        <end position="512"/>
    </location>
</feature>
<feature type="domain" description="PDZ" evidence="23">
    <location>
        <begin position="951"/>
        <end position="1040"/>
    </location>
</feature>
<dbReference type="GO" id="GO:0098609">
    <property type="term" value="P:cell-cell adhesion"/>
    <property type="evidence" value="ECO:0007669"/>
    <property type="project" value="TreeGrafter"/>
</dbReference>
<evidence type="ECO:0000256" key="9">
    <source>
        <dbReference type="ARBA" id="ARBA00022614"/>
    </source>
</evidence>
<dbReference type="FunFam" id="2.30.42.10:FF:000041">
    <property type="entry name" value="protein scribble homolog isoform X1"/>
    <property type="match status" value="1"/>
</dbReference>
<evidence type="ECO:0000256" key="5">
    <source>
        <dbReference type="ARBA" id="ARBA00022473"/>
    </source>
</evidence>
<accession>A0A8C1Q1E4</accession>
<keyword evidence="7" id="KW-0963">Cytoplasm</keyword>
<evidence type="ECO:0000256" key="3">
    <source>
        <dbReference type="ARBA" id="ARBA00004510"/>
    </source>
</evidence>
<keyword evidence="12" id="KW-0965">Cell junction</keyword>
<dbReference type="GO" id="GO:0030154">
    <property type="term" value="P:cell differentiation"/>
    <property type="evidence" value="ECO:0007669"/>
    <property type="project" value="UniProtKB-KW"/>
</dbReference>
<dbReference type="FunFam" id="2.30.42.10:FF:000074">
    <property type="entry name" value="protein scribble homolog isoform X2"/>
    <property type="match status" value="1"/>
</dbReference>
<dbReference type="Pfam" id="PF00595">
    <property type="entry name" value="PDZ"/>
    <property type="match status" value="4"/>
</dbReference>
<dbReference type="InterPro" id="IPR003591">
    <property type="entry name" value="Leu-rich_rpt_typical-subtyp"/>
</dbReference>
<dbReference type="GO" id="GO:0016323">
    <property type="term" value="C:basolateral plasma membrane"/>
    <property type="evidence" value="ECO:0007669"/>
    <property type="project" value="TreeGrafter"/>
</dbReference>
<evidence type="ECO:0000256" key="1">
    <source>
        <dbReference type="ARBA" id="ARBA00004202"/>
    </source>
</evidence>
<evidence type="ECO:0000256" key="6">
    <source>
        <dbReference type="ARBA" id="ARBA00022475"/>
    </source>
</evidence>
<dbReference type="GO" id="GO:0030027">
    <property type="term" value="C:lamellipodium"/>
    <property type="evidence" value="ECO:0007669"/>
    <property type="project" value="UniProtKB-SubCell"/>
</dbReference>
<evidence type="ECO:0000256" key="15">
    <source>
        <dbReference type="ARBA" id="ARBA00023136"/>
    </source>
</evidence>
<dbReference type="GO" id="GO:0045197">
    <property type="term" value="P:establishment or maintenance of epithelial cell apical/basal polarity"/>
    <property type="evidence" value="ECO:0007669"/>
    <property type="project" value="TreeGrafter"/>
</dbReference>
<evidence type="ECO:0000256" key="7">
    <source>
        <dbReference type="ARBA" id="ARBA00022490"/>
    </source>
</evidence>
<dbReference type="CDD" id="cd06703">
    <property type="entry name" value="PDZ2_Scribble-like"/>
    <property type="match status" value="1"/>
</dbReference>
<dbReference type="Proteomes" id="UP000694427">
    <property type="component" value="Unplaced"/>
</dbReference>
<evidence type="ECO:0000256" key="4">
    <source>
        <dbReference type="ARBA" id="ARBA00004536"/>
    </source>
</evidence>
<dbReference type="FunFam" id="2.30.42.10:FF:000114">
    <property type="entry name" value="protein scribble homolog isoform X1"/>
    <property type="match status" value="1"/>
</dbReference>
<evidence type="ECO:0000256" key="22">
    <source>
        <dbReference type="SAM" id="MobiDB-lite"/>
    </source>
</evidence>
<dbReference type="GO" id="GO:0019901">
    <property type="term" value="F:protein kinase binding"/>
    <property type="evidence" value="ECO:0007669"/>
    <property type="project" value="TreeGrafter"/>
</dbReference>
<dbReference type="SUPFAM" id="SSF52058">
    <property type="entry name" value="L domain-like"/>
    <property type="match status" value="1"/>
</dbReference>
<dbReference type="GO" id="GO:0014069">
    <property type="term" value="C:postsynaptic density"/>
    <property type="evidence" value="ECO:0007669"/>
    <property type="project" value="TreeGrafter"/>
</dbReference>
<keyword evidence="16" id="KW-0564">Palmitate</keyword>
<comment type="subcellular location">
    <subcellularLocation>
        <location evidence="4">Cell junction</location>
        <location evidence="4">Adherens junction</location>
    </subcellularLocation>
    <subcellularLocation>
        <location evidence="1">Cell membrane</location>
        <topology evidence="1">Peripheral membrane protein</topology>
    </subcellularLocation>
    <subcellularLocation>
        <location evidence="3">Cell projection</location>
        <location evidence="3">Lamellipodium</location>
    </subcellularLocation>
    <subcellularLocation>
        <location evidence="2">Cytoplasm</location>
    </subcellularLocation>
    <subcellularLocation>
        <location evidence="20">Postsynapse</location>
    </subcellularLocation>
    <subcellularLocation>
        <location evidence="19">Presynapse</location>
    </subcellularLocation>
</comment>
<feature type="region of interest" description="Disordered" evidence="22">
    <location>
        <begin position="1379"/>
        <end position="1415"/>
    </location>
</feature>
<evidence type="ECO:0000256" key="12">
    <source>
        <dbReference type="ARBA" id="ARBA00022949"/>
    </source>
</evidence>
<feature type="compositionally biased region" description="Acidic residues" evidence="22">
    <location>
        <begin position="530"/>
        <end position="539"/>
    </location>
</feature>
<dbReference type="GO" id="GO:0005912">
    <property type="term" value="C:adherens junction"/>
    <property type="evidence" value="ECO:0007669"/>
    <property type="project" value="UniProtKB-SubCell"/>
</dbReference>
<keyword evidence="5" id="KW-0217">Developmental protein</keyword>
<dbReference type="FunFam" id="3.80.10.10:FF:000036">
    <property type="entry name" value="protein scribble homolog isoform X1"/>
    <property type="match status" value="1"/>
</dbReference>
<evidence type="ECO:0000256" key="17">
    <source>
        <dbReference type="ARBA" id="ARBA00023273"/>
    </source>
</evidence>
<dbReference type="FunFam" id="2.30.42.10:FF:000064">
    <property type="entry name" value="protein lap4 isoform X1"/>
    <property type="match status" value="1"/>
</dbReference>
<evidence type="ECO:0000256" key="18">
    <source>
        <dbReference type="ARBA" id="ARBA00023288"/>
    </source>
</evidence>
<dbReference type="Gene3D" id="2.30.42.10">
    <property type="match status" value="4"/>
</dbReference>
<dbReference type="InterPro" id="IPR055414">
    <property type="entry name" value="LRR_R13L4/SHOC2-like"/>
</dbReference>
<reference evidence="24" key="2">
    <citation type="submission" date="2025-09" db="UniProtKB">
        <authorList>
            <consortium name="Ensembl"/>
        </authorList>
    </citation>
    <scope>IDENTIFICATION</scope>
</reference>
<dbReference type="Gene3D" id="3.80.10.10">
    <property type="entry name" value="Ribonuclease Inhibitor"/>
    <property type="match status" value="3"/>
</dbReference>
<dbReference type="PANTHER" id="PTHR23119">
    <property type="entry name" value="DISCS LARGE"/>
    <property type="match status" value="1"/>
</dbReference>
<dbReference type="PROSITE" id="PS51450">
    <property type="entry name" value="LRR"/>
    <property type="match status" value="2"/>
</dbReference>
<evidence type="ECO:0000313" key="25">
    <source>
        <dbReference type="Proteomes" id="UP000694427"/>
    </source>
</evidence>
<evidence type="ECO:0000259" key="23">
    <source>
        <dbReference type="PROSITE" id="PS50106"/>
    </source>
</evidence>
<dbReference type="FunFam" id="3.80.10.10:FF:000064">
    <property type="entry name" value="Scribbled planar cell polarity protein"/>
    <property type="match status" value="1"/>
</dbReference>
<keyword evidence="6" id="KW-1003">Cell membrane</keyword>